<dbReference type="RefSeq" id="WP_305992227.1">
    <property type="nucleotide sequence ID" value="NZ_JAVAMP010000005.1"/>
</dbReference>
<protein>
    <submittedName>
        <fullName evidence="1">SDR family NAD(P)-dependent oxidoreductase</fullName>
    </submittedName>
</protein>
<dbReference type="SUPFAM" id="SSF51735">
    <property type="entry name" value="NAD(P)-binding Rossmann-fold domains"/>
    <property type="match status" value="1"/>
</dbReference>
<dbReference type="InterPro" id="IPR036291">
    <property type="entry name" value="NAD(P)-bd_dom_sf"/>
</dbReference>
<reference evidence="1 2" key="1">
    <citation type="submission" date="2023-08" db="EMBL/GenBank/DDBJ databases">
        <authorList>
            <person name="Park J.-S."/>
        </authorList>
    </citation>
    <scope>NUCLEOTIDE SEQUENCE [LARGE SCALE GENOMIC DNA]</scope>
    <source>
        <strain evidence="1 2">2205SS18-9</strain>
    </source>
</reference>
<dbReference type="PANTHER" id="PTHR43975">
    <property type="entry name" value="ZGC:101858"/>
    <property type="match status" value="1"/>
</dbReference>
<comment type="caution">
    <text evidence="1">The sequence shown here is derived from an EMBL/GenBank/DDBJ whole genome shotgun (WGS) entry which is preliminary data.</text>
</comment>
<dbReference type="EMBL" id="JAVAMP010000005">
    <property type="protein sequence ID" value="MDP5274917.1"/>
    <property type="molecule type" value="Genomic_DNA"/>
</dbReference>
<dbReference type="PANTHER" id="PTHR43975:SF2">
    <property type="entry name" value="EG:BACR7A4.14 PROTEIN-RELATED"/>
    <property type="match status" value="1"/>
</dbReference>
<dbReference type="Gene3D" id="3.40.50.720">
    <property type="entry name" value="NAD(P)-binding Rossmann-like Domain"/>
    <property type="match status" value="1"/>
</dbReference>
<organism evidence="1 2">
    <name type="scientific">Chengkuizengella axinellae</name>
    <dbReference type="NCBI Taxonomy" id="3064388"/>
    <lineage>
        <taxon>Bacteria</taxon>
        <taxon>Bacillati</taxon>
        <taxon>Bacillota</taxon>
        <taxon>Bacilli</taxon>
        <taxon>Bacillales</taxon>
        <taxon>Paenibacillaceae</taxon>
        <taxon>Chengkuizengella</taxon>
    </lineage>
</organism>
<evidence type="ECO:0000313" key="1">
    <source>
        <dbReference type="EMBL" id="MDP5274917.1"/>
    </source>
</evidence>
<dbReference type="CDD" id="cd05233">
    <property type="entry name" value="SDR_c"/>
    <property type="match status" value="1"/>
</dbReference>
<dbReference type="Pfam" id="PF00106">
    <property type="entry name" value="adh_short"/>
    <property type="match status" value="1"/>
</dbReference>
<gene>
    <name evidence="1" type="ORF">Q5Y73_12430</name>
</gene>
<dbReference type="Proteomes" id="UP001231941">
    <property type="component" value="Unassembled WGS sequence"/>
</dbReference>
<dbReference type="InterPro" id="IPR002347">
    <property type="entry name" value="SDR_fam"/>
</dbReference>
<keyword evidence="2" id="KW-1185">Reference proteome</keyword>
<sequence length="86" mass="9095">MNEKSINDIFAVNVTGPTMLAAAAIPFLEETKGSIINLSSTYGSKAAAGLSLYGASKAAVVLSTKAVQELDQHSLESRSIFYDKNK</sequence>
<proteinExistence type="predicted"/>
<evidence type="ECO:0000313" key="2">
    <source>
        <dbReference type="Proteomes" id="UP001231941"/>
    </source>
</evidence>
<accession>A0ABT9J010</accession>
<name>A0ABT9J010_9BACL</name>